<evidence type="ECO:0000256" key="2">
    <source>
        <dbReference type="HAMAP-Rule" id="MF_00795"/>
    </source>
</evidence>
<reference evidence="3 4" key="1">
    <citation type="journal article" date="2016" name="Front. Microbiol.">
        <title>Comparative Genomic Analysis Reveals a Diverse Repertoire of Genes Involved in Prokaryote-Eukaryote Interactions within the Pseudovibrio Genus.</title>
        <authorList>
            <person name="Romano S."/>
            <person name="Fernandez-Guerra A."/>
            <person name="Reen F.J."/>
            <person name="Glockner F.O."/>
            <person name="Crowley S.P."/>
            <person name="O'Sullivan O."/>
            <person name="Cotter P.D."/>
            <person name="Adams C."/>
            <person name="Dobson A.D."/>
            <person name="O'Gara F."/>
        </authorList>
    </citation>
    <scope>NUCLEOTIDE SEQUENCE [LARGE SCALE GENOMIC DNA]</scope>
    <source>
        <strain evidence="3 4">Ad2</strain>
    </source>
</reference>
<dbReference type="GO" id="GO:0005737">
    <property type="term" value="C:cytoplasm"/>
    <property type="evidence" value="ECO:0007669"/>
    <property type="project" value="UniProtKB-SubCell"/>
</dbReference>
<comment type="caution">
    <text evidence="3">The sequence shown here is derived from an EMBL/GenBank/DDBJ whole genome shotgun (WGS) entry which is preliminary data.</text>
</comment>
<dbReference type="GO" id="GO:0005507">
    <property type="term" value="F:copper ion binding"/>
    <property type="evidence" value="ECO:0007669"/>
    <property type="project" value="TreeGrafter"/>
</dbReference>
<comment type="similarity">
    <text evidence="1 2">Belongs to the CutC family.</text>
</comment>
<accession>A0A165XNG4</accession>
<evidence type="ECO:0000256" key="1">
    <source>
        <dbReference type="ARBA" id="ARBA00007768"/>
    </source>
</evidence>
<dbReference type="Gene3D" id="3.20.20.380">
    <property type="entry name" value="Copper homeostasis (CutC) domain"/>
    <property type="match status" value="1"/>
</dbReference>
<evidence type="ECO:0000313" key="3">
    <source>
        <dbReference type="EMBL" id="KZL17888.1"/>
    </source>
</evidence>
<keyword evidence="4" id="KW-1185">Reference proteome</keyword>
<sequence length="241" mass="25558">MKLEVCVDNIAGLNAAIAGGADRIELCCCLAMGGLTPSMGLIELAKNAPVPVYVMIRPRGGNFVFSPQEVDQMKREIDVVRNTNLSGVVLGASQSDDTLDHNLLEMLIDHASGLGVTLHRAIDLAPDLIEATHLAVDLGFERILSSGGALKAVDGLENLAAMHRAAAGRLSVMPGSGVNPQTLRPILQAADFTEVHAGCGRPYTLNPRLLGFGFEDVGMAQTDECCVRSLKDILDENTKVD</sequence>
<dbReference type="RefSeq" id="WP_068006910.1">
    <property type="nucleotide sequence ID" value="NZ_FOFM01000013.1"/>
</dbReference>
<dbReference type="InterPro" id="IPR036822">
    <property type="entry name" value="CutC-like_dom_sf"/>
</dbReference>
<protein>
    <recommendedName>
        <fullName evidence="2">PF03932 family protein CutC</fullName>
    </recommendedName>
</protein>
<dbReference type="EMBL" id="LMCB01000026">
    <property type="protein sequence ID" value="KZL17888.1"/>
    <property type="molecule type" value="Genomic_DNA"/>
</dbReference>
<evidence type="ECO:0000313" key="4">
    <source>
        <dbReference type="Proteomes" id="UP000076577"/>
    </source>
</evidence>
<keyword evidence="2" id="KW-0963">Cytoplasm</keyword>
<dbReference type="PATRIC" id="fig|989403.3.peg.3018"/>
<dbReference type="AlphaFoldDB" id="A0A165XNG4"/>
<dbReference type="PANTHER" id="PTHR12598">
    <property type="entry name" value="COPPER HOMEOSTASIS PROTEIN CUTC"/>
    <property type="match status" value="1"/>
</dbReference>
<dbReference type="InterPro" id="IPR005627">
    <property type="entry name" value="CutC-like"/>
</dbReference>
<dbReference type="OrthoDB" id="9815677at2"/>
<comment type="caution">
    <text evidence="2">Once thought to be involved in copper homeostasis, experiments in E.coli have shown this is not the case.</text>
</comment>
<organism evidence="3 4">
    <name type="scientific">Pseudovibrio axinellae</name>
    <dbReference type="NCBI Taxonomy" id="989403"/>
    <lineage>
        <taxon>Bacteria</taxon>
        <taxon>Pseudomonadati</taxon>
        <taxon>Pseudomonadota</taxon>
        <taxon>Alphaproteobacteria</taxon>
        <taxon>Hyphomicrobiales</taxon>
        <taxon>Stappiaceae</taxon>
        <taxon>Pseudovibrio</taxon>
    </lineage>
</organism>
<dbReference type="STRING" id="989403.SAMN05421798_11336"/>
<gene>
    <name evidence="2 3" type="primary">cutC</name>
    <name evidence="3" type="ORF">PsAD2_02817</name>
</gene>
<name>A0A165XNG4_9HYPH</name>
<proteinExistence type="inferred from homology"/>
<dbReference type="Proteomes" id="UP000076577">
    <property type="component" value="Unassembled WGS sequence"/>
</dbReference>
<comment type="subcellular location">
    <subcellularLocation>
        <location evidence="2">Cytoplasm</location>
    </subcellularLocation>
</comment>
<dbReference type="Pfam" id="PF03932">
    <property type="entry name" value="CutC"/>
    <property type="match status" value="1"/>
</dbReference>
<dbReference type="PANTHER" id="PTHR12598:SF0">
    <property type="entry name" value="COPPER HOMEOSTASIS PROTEIN CUTC HOMOLOG"/>
    <property type="match status" value="1"/>
</dbReference>
<dbReference type="SUPFAM" id="SSF110395">
    <property type="entry name" value="CutC-like"/>
    <property type="match status" value="1"/>
</dbReference>
<dbReference type="HAMAP" id="MF_00795">
    <property type="entry name" value="CutC"/>
    <property type="match status" value="1"/>
</dbReference>